<reference evidence="3 4" key="1">
    <citation type="submission" date="2015-01" db="EMBL/GenBank/DDBJ databases">
        <title>Evolution of Trichinella species and genotypes.</title>
        <authorList>
            <person name="Korhonen P.K."/>
            <person name="Edoardo P."/>
            <person name="Giuseppe L.R."/>
            <person name="Gasser R.B."/>
        </authorList>
    </citation>
    <scope>NUCLEOTIDE SEQUENCE [LARGE SCALE GENOMIC DNA]</scope>
    <source>
        <strain evidence="1">ISS13</strain>
        <strain evidence="2">ISS588</strain>
    </source>
</reference>
<evidence type="ECO:0000313" key="1">
    <source>
        <dbReference type="EMBL" id="KRY63777.1"/>
    </source>
</evidence>
<dbReference type="EMBL" id="JYDS01001716">
    <property type="protein sequence ID" value="KRY98465.1"/>
    <property type="molecule type" value="Genomic_DNA"/>
</dbReference>
<organism evidence="1 3">
    <name type="scientific">Trichinella pseudospiralis</name>
    <name type="common">Parasitic roundworm</name>
    <dbReference type="NCBI Taxonomy" id="6337"/>
    <lineage>
        <taxon>Eukaryota</taxon>
        <taxon>Metazoa</taxon>
        <taxon>Ecdysozoa</taxon>
        <taxon>Nematoda</taxon>
        <taxon>Enoplea</taxon>
        <taxon>Dorylaimia</taxon>
        <taxon>Trichinellida</taxon>
        <taxon>Trichinellidae</taxon>
        <taxon>Trichinella</taxon>
    </lineage>
</organism>
<name>A0A0V1DQU4_TRIPS</name>
<evidence type="ECO:0000313" key="2">
    <source>
        <dbReference type="EMBL" id="KRY98465.1"/>
    </source>
</evidence>
<gene>
    <name evidence="1" type="ORF">T4A_10424</name>
    <name evidence="2" type="ORF">T4B_13160</name>
</gene>
<accession>A0A0V1DQU4</accession>
<evidence type="ECO:0000313" key="4">
    <source>
        <dbReference type="Proteomes" id="UP000054805"/>
    </source>
</evidence>
<proteinExistence type="predicted"/>
<evidence type="ECO:0000313" key="3">
    <source>
        <dbReference type="Proteomes" id="UP000054632"/>
    </source>
</evidence>
<protein>
    <submittedName>
        <fullName evidence="1">Uncharacterized protein</fullName>
    </submittedName>
</protein>
<dbReference type="Proteomes" id="UP000054632">
    <property type="component" value="Unassembled WGS sequence"/>
</dbReference>
<dbReference type="Proteomes" id="UP000054805">
    <property type="component" value="Unassembled WGS sequence"/>
</dbReference>
<dbReference type="EMBL" id="JYDR01000892">
    <property type="protein sequence ID" value="KRY63777.1"/>
    <property type="molecule type" value="Genomic_DNA"/>
</dbReference>
<sequence length="36" mass="4331">MFFAMLLNKEYSFFCNHNLFVGCASPYVRYPMMRSD</sequence>
<dbReference type="AlphaFoldDB" id="A0A0V1DQU4"/>
<keyword evidence="4" id="KW-1185">Reference proteome</keyword>
<comment type="caution">
    <text evidence="1">The sequence shown here is derived from an EMBL/GenBank/DDBJ whole genome shotgun (WGS) entry which is preliminary data.</text>
</comment>